<dbReference type="Gene3D" id="3.30.700.10">
    <property type="entry name" value="Glycoprotein, Type 4 Pilin"/>
    <property type="match status" value="1"/>
</dbReference>
<comment type="caution">
    <text evidence="1">The sequence shown here is derived from an EMBL/GenBank/DDBJ whole genome shotgun (WGS) entry which is preliminary data.</text>
</comment>
<dbReference type="InterPro" id="IPR031975">
    <property type="entry name" value="Pilin_GH"/>
</dbReference>
<name>A0A941GQ94_9CHRO</name>
<protein>
    <submittedName>
        <fullName evidence="1">Prepilin-type cleavage/methylation domain-containing protein</fullName>
    </submittedName>
</protein>
<dbReference type="EMBL" id="JADQBC010000046">
    <property type="protein sequence ID" value="MBR8827884.1"/>
    <property type="molecule type" value="Genomic_DNA"/>
</dbReference>
<gene>
    <name evidence="1" type="ORF">DSM107014_08280</name>
</gene>
<proteinExistence type="predicted"/>
<dbReference type="InterPro" id="IPR045584">
    <property type="entry name" value="Pilin-like"/>
</dbReference>
<dbReference type="Pfam" id="PF16734">
    <property type="entry name" value="Pilin_GH"/>
    <property type="match status" value="1"/>
</dbReference>
<reference evidence="1" key="1">
    <citation type="submission" date="2021-02" db="EMBL/GenBank/DDBJ databases">
        <title>Metagenome analyses of Stigonema ocellatum DSM 106950, Chlorogloea purpurea SAG 13.99 and Gomphosphaeria aponina DSM 107014.</title>
        <authorList>
            <person name="Marter P."/>
            <person name="Huang S."/>
        </authorList>
    </citation>
    <scope>NUCLEOTIDE SEQUENCE</scope>
    <source>
        <strain evidence="1">JP213</strain>
    </source>
</reference>
<dbReference type="Proteomes" id="UP000767446">
    <property type="component" value="Unassembled WGS sequence"/>
</dbReference>
<evidence type="ECO:0000313" key="2">
    <source>
        <dbReference type="Proteomes" id="UP000767446"/>
    </source>
</evidence>
<sequence length="147" mass="16195">MIELLVVILMVSLLAVISYPNYINQIGKARETDAKNYLGAIARAQQAYHWEAHIFAADLNKLQLYINATGSTYYDFPVATIATTDLVKHNAVAIDPIKYQVKNYAIGVYFNAGLYDIAICQGFDIGEDVNVADTNSGNCDNNGIKIK</sequence>
<dbReference type="SUPFAM" id="SSF54523">
    <property type="entry name" value="Pili subunits"/>
    <property type="match status" value="1"/>
</dbReference>
<dbReference type="AlphaFoldDB" id="A0A941GQ94"/>
<accession>A0A941GQ94</accession>
<evidence type="ECO:0000313" key="1">
    <source>
        <dbReference type="EMBL" id="MBR8827884.1"/>
    </source>
</evidence>
<organism evidence="1 2">
    <name type="scientific">Gomphosphaeria aponina SAG 52.96 = DSM 107014</name>
    <dbReference type="NCBI Taxonomy" id="1521640"/>
    <lineage>
        <taxon>Bacteria</taxon>
        <taxon>Bacillati</taxon>
        <taxon>Cyanobacteriota</taxon>
        <taxon>Cyanophyceae</taxon>
        <taxon>Oscillatoriophycideae</taxon>
        <taxon>Chroococcales</taxon>
        <taxon>Gomphosphaeriaceae</taxon>
        <taxon>Gomphosphaeria</taxon>
    </lineage>
</organism>